<dbReference type="InterPro" id="IPR000477">
    <property type="entry name" value="RT_dom"/>
</dbReference>
<reference evidence="2" key="1">
    <citation type="journal article" date="2019" name="Sci. Rep.">
        <title>Draft genome of Tanacetum cinerariifolium, the natural source of mosquito coil.</title>
        <authorList>
            <person name="Yamashiro T."/>
            <person name="Shiraishi A."/>
            <person name="Satake H."/>
            <person name="Nakayama K."/>
        </authorList>
    </citation>
    <scope>NUCLEOTIDE SEQUENCE</scope>
</reference>
<dbReference type="AlphaFoldDB" id="A0A6L2LD84"/>
<dbReference type="SUPFAM" id="SSF56672">
    <property type="entry name" value="DNA/RNA polymerases"/>
    <property type="match status" value="1"/>
</dbReference>
<dbReference type="Gene3D" id="4.10.60.10">
    <property type="entry name" value="Zinc finger, CCHC-type"/>
    <property type="match status" value="1"/>
</dbReference>
<evidence type="ECO:0000313" key="2">
    <source>
        <dbReference type="EMBL" id="GEU58887.1"/>
    </source>
</evidence>
<proteinExistence type="predicted"/>
<dbReference type="InterPro" id="IPR043502">
    <property type="entry name" value="DNA/RNA_pol_sf"/>
</dbReference>
<dbReference type="Gene3D" id="3.30.70.270">
    <property type="match status" value="2"/>
</dbReference>
<keyword evidence="2" id="KW-0808">Transferase</keyword>
<dbReference type="InterPro" id="IPR041577">
    <property type="entry name" value="RT_RNaseH_2"/>
</dbReference>
<protein>
    <submittedName>
        <fullName evidence="2">Putative reverse transcriptase domain-containing protein</fullName>
    </submittedName>
</protein>
<dbReference type="Pfam" id="PF00078">
    <property type="entry name" value="RVT_1"/>
    <property type="match status" value="1"/>
</dbReference>
<dbReference type="FunFam" id="3.30.70.270:FF:000026">
    <property type="entry name" value="Transposon Ty3-G Gag-Pol polyprotein"/>
    <property type="match status" value="1"/>
</dbReference>
<keyword evidence="2" id="KW-0695">RNA-directed DNA polymerase</keyword>
<gene>
    <name evidence="2" type="ORF">Tci_030865</name>
</gene>
<dbReference type="GO" id="GO:0003964">
    <property type="term" value="F:RNA-directed DNA polymerase activity"/>
    <property type="evidence" value="ECO:0007669"/>
    <property type="project" value="UniProtKB-KW"/>
</dbReference>
<dbReference type="PANTHER" id="PTHR33064:SF37">
    <property type="entry name" value="RIBONUCLEASE H"/>
    <property type="match status" value="1"/>
</dbReference>
<dbReference type="InterPro" id="IPR051320">
    <property type="entry name" value="Viral_Replic_Matur_Polypro"/>
</dbReference>
<dbReference type="Pfam" id="PF17919">
    <property type="entry name" value="RT_RNaseH_2"/>
    <property type="match status" value="1"/>
</dbReference>
<name>A0A6L2LD84_TANCI</name>
<accession>A0A6L2LD84</accession>
<feature type="domain" description="Reverse transcriptase" evidence="1">
    <location>
        <begin position="1"/>
        <end position="257"/>
    </location>
</feature>
<organism evidence="2">
    <name type="scientific">Tanacetum cinerariifolium</name>
    <name type="common">Dalmatian daisy</name>
    <name type="synonym">Chrysanthemum cinerariifolium</name>
    <dbReference type="NCBI Taxonomy" id="118510"/>
    <lineage>
        <taxon>Eukaryota</taxon>
        <taxon>Viridiplantae</taxon>
        <taxon>Streptophyta</taxon>
        <taxon>Embryophyta</taxon>
        <taxon>Tracheophyta</taxon>
        <taxon>Spermatophyta</taxon>
        <taxon>Magnoliopsida</taxon>
        <taxon>eudicotyledons</taxon>
        <taxon>Gunneridae</taxon>
        <taxon>Pentapetalae</taxon>
        <taxon>asterids</taxon>
        <taxon>campanulids</taxon>
        <taxon>Asterales</taxon>
        <taxon>Asteraceae</taxon>
        <taxon>Asteroideae</taxon>
        <taxon>Anthemideae</taxon>
        <taxon>Anthemidinae</taxon>
        <taxon>Tanacetum</taxon>
    </lineage>
</organism>
<dbReference type="PROSITE" id="PS50878">
    <property type="entry name" value="RT_POL"/>
    <property type="match status" value="1"/>
</dbReference>
<sequence length="402" mass="46380">MTSAEIDQIVAQRVTDAFEAIDVYEVIRMAHDSMNQVVRQGTVVEKNANNKRKFENQPKDNCVSQQLPFKKPDVTRAYTIRSNEKKAYAGNLHYCNKCKLLHVGLCTVKCSNYKKVGRMTRDCKTSVAAMKQRAHVANPKATITCYECGRLGHSLEEDISKTAFRTRYGHYEFQVMPFGLTNAPLVFMNLMNRVCKSYLDKFMIVFIDDILIYSKRKEEHAEHLKLILELLKKEKLYAKFLKFDFWLSRIQFLGQMIDSEGIHMDPTKIESIKDWASPKTPTEIHLFLGLTGYYRRFIKGFSKISKPMMKLNQKNVKFDWSEKAEAAFQLLKQKLCSASILALPEGSENFMVYCDASRKGLGAFLMQREKFIAYASCQLKIHKKNYTTHNLELGAVVFALKM</sequence>
<dbReference type="CDD" id="cd01647">
    <property type="entry name" value="RT_LTR"/>
    <property type="match status" value="1"/>
</dbReference>
<dbReference type="EMBL" id="BKCJ010004076">
    <property type="protein sequence ID" value="GEU58887.1"/>
    <property type="molecule type" value="Genomic_DNA"/>
</dbReference>
<dbReference type="PANTHER" id="PTHR33064">
    <property type="entry name" value="POL PROTEIN"/>
    <property type="match status" value="1"/>
</dbReference>
<comment type="caution">
    <text evidence="2">The sequence shown here is derived from an EMBL/GenBank/DDBJ whole genome shotgun (WGS) entry which is preliminary data.</text>
</comment>
<dbReference type="InterPro" id="IPR043128">
    <property type="entry name" value="Rev_trsase/Diguanyl_cyclase"/>
</dbReference>
<keyword evidence="2" id="KW-0548">Nucleotidyltransferase</keyword>
<evidence type="ECO:0000259" key="1">
    <source>
        <dbReference type="PROSITE" id="PS50878"/>
    </source>
</evidence>